<evidence type="ECO:0000259" key="1">
    <source>
        <dbReference type="Pfam" id="PF03633"/>
    </source>
</evidence>
<dbReference type="InterPro" id="IPR008928">
    <property type="entry name" value="6-hairpin_glycosidase_sf"/>
</dbReference>
<name>A0ABS9KR61_9BACT</name>
<accession>A0ABS9KR61</accession>
<gene>
    <name evidence="3" type="ORF">LZZ85_10960</name>
</gene>
<organism evidence="3 4">
    <name type="scientific">Terrimonas ginsenosidimutans</name>
    <dbReference type="NCBI Taxonomy" id="2908004"/>
    <lineage>
        <taxon>Bacteria</taxon>
        <taxon>Pseudomonadati</taxon>
        <taxon>Bacteroidota</taxon>
        <taxon>Chitinophagia</taxon>
        <taxon>Chitinophagales</taxon>
        <taxon>Chitinophagaceae</taxon>
        <taxon>Terrimonas</taxon>
    </lineage>
</organism>
<dbReference type="SUPFAM" id="SSF48208">
    <property type="entry name" value="Six-hairpin glycosidases"/>
    <property type="match status" value="1"/>
</dbReference>
<proteinExistence type="predicted"/>
<evidence type="ECO:0000259" key="2">
    <source>
        <dbReference type="Pfam" id="PF22422"/>
    </source>
</evidence>
<comment type="caution">
    <text evidence="3">The sequence shown here is derived from an EMBL/GenBank/DDBJ whole genome shotgun (WGS) entry which is preliminary data.</text>
</comment>
<dbReference type="Pfam" id="PF22422">
    <property type="entry name" value="MGH1-like_GH"/>
    <property type="match status" value="1"/>
</dbReference>
<dbReference type="EMBL" id="JAKLTR010000006">
    <property type="protein sequence ID" value="MCG2614806.1"/>
    <property type="molecule type" value="Genomic_DNA"/>
</dbReference>
<feature type="domain" description="Glycoside hydrolase family 65 C-terminal" evidence="1">
    <location>
        <begin position="440"/>
        <end position="500"/>
    </location>
</feature>
<evidence type="ECO:0000313" key="4">
    <source>
        <dbReference type="Proteomes" id="UP001165367"/>
    </source>
</evidence>
<evidence type="ECO:0000313" key="3">
    <source>
        <dbReference type="EMBL" id="MCG2614806.1"/>
    </source>
</evidence>
<feature type="domain" description="Mannosylglycerate hydrolase MGH1-like glycoside hydrolase" evidence="2">
    <location>
        <begin position="112"/>
        <end position="426"/>
    </location>
</feature>
<dbReference type="RefSeq" id="WP_237871578.1">
    <property type="nucleotide sequence ID" value="NZ_JAKLTR010000006.1"/>
</dbReference>
<reference evidence="3" key="1">
    <citation type="submission" date="2022-01" db="EMBL/GenBank/DDBJ databases">
        <authorList>
            <person name="Jo J.-H."/>
            <person name="Im W.-T."/>
        </authorList>
    </citation>
    <scope>NUCLEOTIDE SEQUENCE</scope>
    <source>
        <strain evidence="3">NA20</strain>
    </source>
</reference>
<dbReference type="InterPro" id="IPR054491">
    <property type="entry name" value="MGH1-like_GH"/>
</dbReference>
<dbReference type="InterPro" id="IPR005194">
    <property type="entry name" value="Glyco_hydro_65_C"/>
</dbReference>
<dbReference type="InterPro" id="IPR012341">
    <property type="entry name" value="6hp_glycosidase-like_sf"/>
</dbReference>
<dbReference type="Gene3D" id="1.50.10.10">
    <property type="match status" value="1"/>
</dbReference>
<dbReference type="Proteomes" id="UP001165367">
    <property type="component" value="Unassembled WGS sequence"/>
</dbReference>
<protein>
    <submittedName>
        <fullName evidence="3">Glycoside hydrolase</fullName>
    </submittedName>
</protein>
<dbReference type="Pfam" id="PF03633">
    <property type="entry name" value="Glyco_hydro_65C"/>
    <property type="match status" value="1"/>
</dbReference>
<keyword evidence="3" id="KW-0378">Hydrolase</keyword>
<keyword evidence="4" id="KW-1185">Reference proteome</keyword>
<dbReference type="GO" id="GO:0016787">
    <property type="term" value="F:hydrolase activity"/>
    <property type="evidence" value="ECO:0007669"/>
    <property type="project" value="UniProtKB-KW"/>
</dbReference>
<sequence length="512" mass="59674">MNPIRTISVCVILGIFVLSKAIAQSPAILKPESFKHYVDYFNKMEDENIKQAIPNDSSWWWMKKNIPLFECPQQNFEEMFYFRWWTLRKHIKKTEKGYAMTEFLVQRSYADKYNLISSGLGHHIYESRWLHDKKYQDENLLIWYRGNDGKPLKRLRFYSSWNIDAIYNRYLINKDTKFILDLLPDLEADYAAWEAEKRLPGGLYWQYDVRDAMEETISGGRKEKNARPSINSYMFGNAKALAAIEALAGNTDKQKLYTAKADSIRQLLQSKLWSSKDTFFEVLKEADTLANVKEAIGFIPWYFNLPDARFDNAWKVANDTTDFSAPFGLTTADRSHPQFRTHGCCNCEWDGAVWPFATAQTLTAMANLLNTRQSAPVNRANYFDHLETYVESQYYRGRPYIGEYLDEKTGYWLKGDQERSRYYNHSTFNDLIITGLVGLRPREDNKIEVNPLLPADKWDWFCLDNVSYHGKIITIVWDKTGGKYKKGKGFSVWANGKKLTSSESLQKLEANL</sequence>